<dbReference type="EMBL" id="CAXLJL010000145">
    <property type="protein sequence ID" value="CAL5132888.1"/>
    <property type="molecule type" value="Genomic_DNA"/>
</dbReference>
<evidence type="ECO:0000313" key="3">
    <source>
        <dbReference type="EMBL" id="CAL5132888.1"/>
    </source>
</evidence>
<evidence type="ECO:0000256" key="2">
    <source>
        <dbReference type="SAM" id="Phobius"/>
    </source>
</evidence>
<keyword evidence="2" id="KW-0812">Transmembrane</keyword>
<proteinExistence type="predicted"/>
<dbReference type="Gene3D" id="3.40.50.720">
    <property type="entry name" value="NAD(P)-binding Rossmann-like Domain"/>
    <property type="match status" value="1"/>
</dbReference>
<dbReference type="Pfam" id="PF00106">
    <property type="entry name" value="adh_short"/>
    <property type="match status" value="2"/>
</dbReference>
<evidence type="ECO:0000256" key="1">
    <source>
        <dbReference type="ARBA" id="ARBA00023002"/>
    </source>
</evidence>
<organism evidence="3 4">
    <name type="scientific">Calicophoron daubneyi</name>
    <name type="common">Rumen fluke</name>
    <name type="synonym">Paramphistomum daubneyi</name>
    <dbReference type="NCBI Taxonomy" id="300641"/>
    <lineage>
        <taxon>Eukaryota</taxon>
        <taxon>Metazoa</taxon>
        <taxon>Spiralia</taxon>
        <taxon>Lophotrochozoa</taxon>
        <taxon>Platyhelminthes</taxon>
        <taxon>Trematoda</taxon>
        <taxon>Digenea</taxon>
        <taxon>Plagiorchiida</taxon>
        <taxon>Pronocephalata</taxon>
        <taxon>Paramphistomoidea</taxon>
        <taxon>Paramphistomidae</taxon>
        <taxon>Calicophoron</taxon>
    </lineage>
</organism>
<accession>A0AAV2T905</accession>
<sequence length="361" mass="40936">MSGPVSSFWFQTNREVQRFDRRGMFSLSWLFYPFTLIIILVLWAIKKLHFDHKDCLLSNRLDGKLVVVTGCNCGIGFETVGELARRGARVIMACRDTRKCLAAREQLLARFGIQASGDSVAHNSSRNLTLIEEAQLICEELDLASVESVRSFARRLVQREHALHILVNNAAINLGHPKFDEQDGIEMHLKVNHLGHLLLTQLLYPLLAAAEHARVIMIASHMHRFAELNMADICRPLVGSCYSNSKLANVICALELTRRWADSNITAVSVHPGLVKTEIFRHRSWIQWLVHSLLPNWLARTPLEGCQTVVYCALTEDLVPGAYYSDCRISRVNPQALKTEVGDCLWNSSEQLINRWEVKSR</sequence>
<dbReference type="SUPFAM" id="SSF51735">
    <property type="entry name" value="NAD(P)-binding Rossmann-fold domains"/>
    <property type="match status" value="1"/>
</dbReference>
<keyword evidence="2" id="KW-0472">Membrane</keyword>
<dbReference type="AlphaFoldDB" id="A0AAV2T905"/>
<reference evidence="3" key="1">
    <citation type="submission" date="2024-06" db="EMBL/GenBank/DDBJ databases">
        <authorList>
            <person name="Liu X."/>
            <person name="Lenzi L."/>
            <person name="Haldenby T S."/>
            <person name="Uol C."/>
        </authorList>
    </citation>
    <scope>NUCLEOTIDE SEQUENCE</scope>
</reference>
<dbReference type="InterPro" id="IPR036291">
    <property type="entry name" value="NAD(P)-bd_dom_sf"/>
</dbReference>
<dbReference type="PANTHER" id="PTHR43157">
    <property type="entry name" value="PHOSPHATIDYLINOSITOL-GLYCAN BIOSYNTHESIS CLASS F PROTEIN-RELATED"/>
    <property type="match status" value="1"/>
</dbReference>
<protein>
    <recommendedName>
        <fullName evidence="5">Retinol dehydrogenase 12</fullName>
    </recommendedName>
</protein>
<dbReference type="GO" id="GO:0016491">
    <property type="term" value="F:oxidoreductase activity"/>
    <property type="evidence" value="ECO:0007669"/>
    <property type="project" value="UniProtKB-KW"/>
</dbReference>
<comment type="caution">
    <text evidence="3">The sequence shown here is derived from an EMBL/GenBank/DDBJ whole genome shotgun (WGS) entry which is preliminary data.</text>
</comment>
<evidence type="ECO:0000313" key="4">
    <source>
        <dbReference type="Proteomes" id="UP001497525"/>
    </source>
</evidence>
<dbReference type="PANTHER" id="PTHR43157:SF31">
    <property type="entry name" value="PHOSPHATIDYLINOSITOL-GLYCAN BIOSYNTHESIS CLASS F PROTEIN"/>
    <property type="match status" value="1"/>
</dbReference>
<gene>
    <name evidence="3" type="ORF">CDAUBV1_LOCUS5769</name>
</gene>
<keyword evidence="2" id="KW-1133">Transmembrane helix</keyword>
<evidence type="ECO:0008006" key="5">
    <source>
        <dbReference type="Google" id="ProtNLM"/>
    </source>
</evidence>
<dbReference type="InterPro" id="IPR002347">
    <property type="entry name" value="SDR_fam"/>
</dbReference>
<keyword evidence="1" id="KW-0560">Oxidoreductase</keyword>
<feature type="transmembrane region" description="Helical" evidence="2">
    <location>
        <begin position="24"/>
        <end position="45"/>
    </location>
</feature>
<name>A0AAV2T905_CALDB</name>
<dbReference type="Proteomes" id="UP001497525">
    <property type="component" value="Unassembled WGS sequence"/>
</dbReference>